<organism evidence="4 5">
    <name type="scientific">Methyloceanibacter methanicus</name>
    <dbReference type="NCBI Taxonomy" id="1774968"/>
    <lineage>
        <taxon>Bacteria</taxon>
        <taxon>Pseudomonadati</taxon>
        <taxon>Pseudomonadota</taxon>
        <taxon>Alphaproteobacteria</taxon>
        <taxon>Hyphomicrobiales</taxon>
        <taxon>Hyphomicrobiaceae</taxon>
        <taxon>Methyloceanibacter</taxon>
    </lineage>
</organism>
<dbReference type="SUPFAM" id="SSF159127">
    <property type="entry name" value="HupF/HypC-like"/>
    <property type="match status" value="1"/>
</dbReference>
<comment type="caution">
    <text evidence="4">The sequence shown here is derived from an EMBL/GenBank/DDBJ whole genome shotgun (WGS) entry which is preliminary data.</text>
</comment>
<dbReference type="RefSeq" id="WP_069437345.1">
    <property type="nucleotide sequence ID" value="NZ_LPWG01000011.1"/>
</dbReference>
<evidence type="ECO:0000313" key="5">
    <source>
        <dbReference type="Proteomes" id="UP000094501"/>
    </source>
</evidence>
<name>A0A1E3W0R7_9HYPH</name>
<dbReference type="PRINTS" id="PR00445">
    <property type="entry name" value="HUPFHYPC"/>
</dbReference>
<dbReference type="PANTHER" id="PTHR35177:SF2">
    <property type="entry name" value="HYDROGENASE MATURATION FACTOR HYBG"/>
    <property type="match status" value="1"/>
</dbReference>
<dbReference type="AlphaFoldDB" id="A0A1E3W0R7"/>
<dbReference type="PROSITE" id="PS01097">
    <property type="entry name" value="HUPF_HYPC"/>
    <property type="match status" value="1"/>
</dbReference>
<evidence type="ECO:0000256" key="1">
    <source>
        <dbReference type="ARBA" id="ARBA00006018"/>
    </source>
</evidence>
<protein>
    <recommendedName>
        <fullName evidence="3">Hydrogenase maturation factor HypC</fullName>
    </recommendedName>
</protein>
<dbReference type="Proteomes" id="UP000094501">
    <property type="component" value="Unassembled WGS sequence"/>
</dbReference>
<reference evidence="4 5" key="1">
    <citation type="journal article" date="2016" name="Environ. Microbiol.">
        <title>New Methyloceanibacter diversity from North Sea sediments includes methanotroph containing solely the soluble methane monooxygenase.</title>
        <authorList>
            <person name="Vekeman B."/>
            <person name="Kerckhof F.M."/>
            <person name="Cremers G."/>
            <person name="de Vos P."/>
            <person name="Vandamme P."/>
            <person name="Boon N."/>
            <person name="Op den Camp H.J."/>
            <person name="Heylen K."/>
        </authorList>
    </citation>
    <scope>NUCLEOTIDE SEQUENCE [LARGE SCALE GENOMIC DNA]</scope>
    <source>
        <strain evidence="4 5">R-67174</strain>
    </source>
</reference>
<proteinExistence type="inferred from homology"/>
<comment type="function">
    <text evidence="2">Involved in the maturation of [NiFe] hydrogenases. Involved in the biosynthesis of the Fe(CN)(2)CO cofactor.</text>
</comment>
<comment type="similarity">
    <text evidence="1">Belongs to the HupF/HypC family.</text>
</comment>
<dbReference type="Gene3D" id="2.30.30.140">
    <property type="match status" value="1"/>
</dbReference>
<dbReference type="GO" id="GO:1902670">
    <property type="term" value="F:carbon dioxide binding"/>
    <property type="evidence" value="ECO:0007669"/>
    <property type="project" value="TreeGrafter"/>
</dbReference>
<dbReference type="EMBL" id="LPWG01000011">
    <property type="protein sequence ID" value="ODR99404.1"/>
    <property type="molecule type" value="Genomic_DNA"/>
</dbReference>
<dbReference type="GO" id="GO:0005506">
    <property type="term" value="F:iron ion binding"/>
    <property type="evidence" value="ECO:0007669"/>
    <property type="project" value="TreeGrafter"/>
</dbReference>
<evidence type="ECO:0000256" key="2">
    <source>
        <dbReference type="ARBA" id="ARBA00053969"/>
    </source>
</evidence>
<dbReference type="FunFam" id="2.30.30.140:FF:000022">
    <property type="entry name" value="Hydrogenase assembly chaperone HybG"/>
    <property type="match status" value="1"/>
</dbReference>
<keyword evidence="5" id="KW-1185">Reference proteome</keyword>
<sequence>MCLGIPGRIVKIDDGAKRLATVDVGGVKRQVNIACIVSDDRPAESCVGDWVLVHVGFAMSRIDEKEAAETLKILTELGEAQAEIEAMRLSATEVGRAAS</sequence>
<dbReference type="STRING" id="1774968.AUC68_05395"/>
<evidence type="ECO:0000313" key="4">
    <source>
        <dbReference type="EMBL" id="ODR99404.1"/>
    </source>
</evidence>
<accession>A0A1E3W0R7</accession>
<dbReference type="InterPro" id="IPR019812">
    <property type="entry name" value="Hydgase_assmbl_chp_CS"/>
</dbReference>
<dbReference type="Pfam" id="PF01455">
    <property type="entry name" value="HupF_HypC"/>
    <property type="match status" value="1"/>
</dbReference>
<dbReference type="OrthoDB" id="9806017at2"/>
<evidence type="ECO:0000256" key="3">
    <source>
        <dbReference type="ARBA" id="ARBA00071976"/>
    </source>
</evidence>
<gene>
    <name evidence="4" type="ORF">AUC68_05395</name>
</gene>
<dbReference type="InterPro" id="IPR001109">
    <property type="entry name" value="Hydrogenase_HupF/HypC"/>
</dbReference>
<dbReference type="PANTHER" id="PTHR35177">
    <property type="entry name" value="HYDROGENASE MATURATION FACTOR HYBG"/>
    <property type="match status" value="1"/>
</dbReference>
<dbReference type="GO" id="GO:0051604">
    <property type="term" value="P:protein maturation"/>
    <property type="evidence" value="ECO:0007669"/>
    <property type="project" value="TreeGrafter"/>
</dbReference>
<dbReference type="NCBIfam" id="TIGR00074">
    <property type="entry name" value="hypC_hupF"/>
    <property type="match status" value="1"/>
</dbReference>